<sequence length="514" mass="52996">MRTLWVWLGLVLLSIALALATPFSGIAPFWPAVAALAVILVTRQAAIGLSAGVVAGSIIIAGGNPLEAVRVIFADHLFPALGGSWHISALVFTLLLGAFAGILESSGGFERLLGKLLRGSRTPERRVLGSIYGLGLLCFFDGLANSMLTGRISRDAVDRTGISREKLAWVVDSTSSPVACVAFISTWIATQLTLIGDNLPGLNAYELYFRSIPGNPYCLLTLLLVPLAIFVRWEPGPMRRFQPLTPEGPGTPRPDSAAWRALVPLGVLAVCIALSFQIWSGEPIRLFSLNAWREAASGNAGPIALVAGAIGGLIAAWLCHPNSNERSAGTAAVEGAGGLLPAIVILILAWSLGSVFEALGAAEAVKGMLGEHVPTAWLPLAVFATAAATAFITGSSWGTMALLMPLALGVLDPADAPTIAPAVIGAVFGGAVFGDHASPFSDTTIVSALAAGCRPFDHVISQLPYALTAASAAGAAYLLIAVGIHAALATAISALGMILAIVGVSRRQAANSRS</sequence>
<feature type="transmembrane region" description="Helical" evidence="6">
    <location>
        <begin position="376"/>
        <end position="404"/>
    </location>
</feature>
<evidence type="ECO:0000256" key="6">
    <source>
        <dbReference type="SAM" id="Phobius"/>
    </source>
</evidence>
<keyword evidence="9" id="KW-1185">Reference proteome</keyword>
<name>A0ABM7R8C9_9BACT</name>
<evidence type="ECO:0000256" key="1">
    <source>
        <dbReference type="ARBA" id="ARBA00004651"/>
    </source>
</evidence>
<keyword evidence="4 6" id="KW-1133">Transmembrane helix</keyword>
<keyword evidence="5 6" id="KW-0472">Membrane</keyword>
<feature type="transmembrane region" description="Helical" evidence="6">
    <location>
        <begin position="30"/>
        <end position="63"/>
    </location>
</feature>
<feature type="transmembrane region" description="Helical" evidence="6">
    <location>
        <begin position="84"/>
        <end position="103"/>
    </location>
</feature>
<reference evidence="8 9" key="1">
    <citation type="submission" date="2021-06" db="EMBL/GenBank/DDBJ databases">
        <title>Complete genome of Haloferula helveola possessing various polysaccharide degrading enzymes.</title>
        <authorList>
            <person name="Takami H."/>
            <person name="Huang C."/>
            <person name="Hamasaki K."/>
        </authorList>
    </citation>
    <scope>NUCLEOTIDE SEQUENCE [LARGE SCALE GENOMIC DNA]</scope>
    <source>
        <strain evidence="8 9">CN-1</strain>
    </source>
</reference>
<gene>
    <name evidence="8" type="ORF">HAHE_03050</name>
</gene>
<dbReference type="PANTHER" id="PTHR43478">
    <property type="entry name" value="NA+/H+ ANTIPORTER-RELATED"/>
    <property type="match status" value="1"/>
</dbReference>
<feature type="transmembrane region" description="Helical" evidence="6">
    <location>
        <begin position="261"/>
        <end position="280"/>
    </location>
</feature>
<evidence type="ECO:0000313" key="9">
    <source>
        <dbReference type="Proteomes" id="UP001374893"/>
    </source>
</evidence>
<evidence type="ECO:0000259" key="7">
    <source>
        <dbReference type="Pfam" id="PF03553"/>
    </source>
</evidence>
<comment type="subcellular location">
    <subcellularLocation>
        <location evidence="1">Cell membrane</location>
        <topology evidence="1">Multi-pass membrane protein</topology>
    </subcellularLocation>
</comment>
<dbReference type="EMBL" id="AP024702">
    <property type="protein sequence ID" value="BCX46397.1"/>
    <property type="molecule type" value="Genomic_DNA"/>
</dbReference>
<keyword evidence="3 6" id="KW-0812">Transmembrane</keyword>
<feature type="transmembrane region" description="Helical" evidence="6">
    <location>
        <begin position="331"/>
        <end position="356"/>
    </location>
</feature>
<dbReference type="PANTHER" id="PTHR43478:SF1">
    <property type="entry name" value="NA+_H+ ANTIPORTER NHAC-LIKE C-TERMINAL DOMAIN-CONTAINING PROTEIN"/>
    <property type="match status" value="1"/>
</dbReference>
<feature type="transmembrane region" description="Helical" evidence="6">
    <location>
        <begin position="169"/>
        <end position="194"/>
    </location>
</feature>
<feature type="transmembrane region" description="Helical" evidence="6">
    <location>
        <begin position="214"/>
        <end position="233"/>
    </location>
</feature>
<evidence type="ECO:0000256" key="3">
    <source>
        <dbReference type="ARBA" id="ARBA00022692"/>
    </source>
</evidence>
<feature type="transmembrane region" description="Helical" evidence="6">
    <location>
        <begin position="475"/>
        <end position="504"/>
    </location>
</feature>
<dbReference type="InterPro" id="IPR018461">
    <property type="entry name" value="Na/H_Antiport_NhaC-like_C"/>
</dbReference>
<feature type="domain" description="Na+/H+ antiporter NhaC-like C-terminal" evidence="7">
    <location>
        <begin position="184"/>
        <end position="479"/>
    </location>
</feature>
<dbReference type="RefSeq" id="WP_338687961.1">
    <property type="nucleotide sequence ID" value="NZ_AP024702.1"/>
</dbReference>
<protein>
    <submittedName>
        <fullName evidence="8">Sodium/proton antiporter</fullName>
    </submittedName>
</protein>
<evidence type="ECO:0000313" key="8">
    <source>
        <dbReference type="EMBL" id="BCX46397.1"/>
    </source>
</evidence>
<feature type="transmembrane region" description="Helical" evidence="6">
    <location>
        <begin position="300"/>
        <end position="319"/>
    </location>
</feature>
<evidence type="ECO:0000256" key="4">
    <source>
        <dbReference type="ARBA" id="ARBA00022989"/>
    </source>
</evidence>
<proteinExistence type="predicted"/>
<keyword evidence="2" id="KW-1003">Cell membrane</keyword>
<evidence type="ECO:0000256" key="5">
    <source>
        <dbReference type="ARBA" id="ARBA00023136"/>
    </source>
</evidence>
<dbReference type="Pfam" id="PF03553">
    <property type="entry name" value="Na_H_antiporter"/>
    <property type="match status" value="1"/>
</dbReference>
<accession>A0ABM7R8C9</accession>
<feature type="transmembrane region" description="Helical" evidence="6">
    <location>
        <begin position="127"/>
        <end position="148"/>
    </location>
</feature>
<evidence type="ECO:0000256" key="2">
    <source>
        <dbReference type="ARBA" id="ARBA00022475"/>
    </source>
</evidence>
<dbReference type="Proteomes" id="UP001374893">
    <property type="component" value="Chromosome"/>
</dbReference>
<organism evidence="8 9">
    <name type="scientific">Haloferula helveola</name>
    <dbReference type="NCBI Taxonomy" id="490095"/>
    <lineage>
        <taxon>Bacteria</taxon>
        <taxon>Pseudomonadati</taxon>
        <taxon>Verrucomicrobiota</taxon>
        <taxon>Verrucomicrobiia</taxon>
        <taxon>Verrucomicrobiales</taxon>
        <taxon>Verrucomicrobiaceae</taxon>
        <taxon>Haloferula</taxon>
    </lineage>
</organism>